<proteinExistence type="predicted"/>
<dbReference type="EMBL" id="JBHTAC010000032">
    <property type="protein sequence ID" value="MFC7245911.1"/>
    <property type="molecule type" value="Genomic_DNA"/>
</dbReference>
<evidence type="ECO:0000313" key="2">
    <source>
        <dbReference type="EMBL" id="MFC7245911.1"/>
    </source>
</evidence>
<evidence type="ECO:0000313" key="3">
    <source>
        <dbReference type="Proteomes" id="UP001596392"/>
    </source>
</evidence>
<accession>A0ABW2H0Z3</accession>
<protein>
    <recommendedName>
        <fullName evidence="4">Lipoprotein</fullName>
    </recommendedName>
</protein>
<keyword evidence="1" id="KW-0732">Signal</keyword>
<evidence type="ECO:0008006" key="4">
    <source>
        <dbReference type="Google" id="ProtNLM"/>
    </source>
</evidence>
<sequence length="190" mass="19918">MTGLRRVAGLLLVTAALAACSGDPDLELTVRTSVAGGDVAVEYTLANRSDTPMVVYDGGWTDPERPGWSRGPVEVSVREDGVIELSKRIIHPCQTPDTSDCGGVRLPTVRIRGSVLEPGADRSDGFRVPLQVEPDHPASAQGTPIPLSGRTVVFCVGFTEVTGDDPPAADGLYPPASPQTIVCGEPFTVP</sequence>
<keyword evidence="3" id="KW-1185">Reference proteome</keyword>
<feature type="chain" id="PRO_5046086262" description="Lipoprotein" evidence="1">
    <location>
        <begin position="19"/>
        <end position="190"/>
    </location>
</feature>
<organism evidence="2 3">
    <name type="scientific">Catellatospora aurea</name>
    <dbReference type="NCBI Taxonomy" id="1337874"/>
    <lineage>
        <taxon>Bacteria</taxon>
        <taxon>Bacillati</taxon>
        <taxon>Actinomycetota</taxon>
        <taxon>Actinomycetes</taxon>
        <taxon>Micromonosporales</taxon>
        <taxon>Micromonosporaceae</taxon>
        <taxon>Catellatospora</taxon>
    </lineage>
</organism>
<evidence type="ECO:0000256" key="1">
    <source>
        <dbReference type="SAM" id="SignalP"/>
    </source>
</evidence>
<reference evidence="3" key="1">
    <citation type="journal article" date="2019" name="Int. J. Syst. Evol. Microbiol.">
        <title>The Global Catalogue of Microorganisms (GCM) 10K type strain sequencing project: providing services to taxonomists for standard genome sequencing and annotation.</title>
        <authorList>
            <consortium name="The Broad Institute Genomics Platform"/>
            <consortium name="The Broad Institute Genome Sequencing Center for Infectious Disease"/>
            <person name="Wu L."/>
            <person name="Ma J."/>
        </authorList>
    </citation>
    <scope>NUCLEOTIDE SEQUENCE [LARGE SCALE GENOMIC DNA]</scope>
    <source>
        <strain evidence="3">CGMCC 1.9106</strain>
    </source>
</reference>
<dbReference type="RefSeq" id="WP_376808790.1">
    <property type="nucleotide sequence ID" value="NZ_JBHTAC010000032.1"/>
</dbReference>
<dbReference type="Proteomes" id="UP001596392">
    <property type="component" value="Unassembled WGS sequence"/>
</dbReference>
<name>A0ABW2H0Z3_9ACTN</name>
<comment type="caution">
    <text evidence="2">The sequence shown here is derived from an EMBL/GenBank/DDBJ whole genome shotgun (WGS) entry which is preliminary data.</text>
</comment>
<dbReference type="PROSITE" id="PS51257">
    <property type="entry name" value="PROKAR_LIPOPROTEIN"/>
    <property type="match status" value="1"/>
</dbReference>
<gene>
    <name evidence="2" type="ORF">ACFQO7_25830</name>
</gene>
<feature type="signal peptide" evidence="1">
    <location>
        <begin position="1"/>
        <end position="18"/>
    </location>
</feature>